<evidence type="ECO:0000313" key="1">
    <source>
        <dbReference type="EMBL" id="GIF82620.1"/>
    </source>
</evidence>
<dbReference type="AlphaFoldDB" id="A0A8J3JPJ1"/>
<gene>
    <name evidence="1" type="ORF">Cba03nite_39690</name>
</gene>
<dbReference type="Proteomes" id="UP000601223">
    <property type="component" value="Unassembled WGS sequence"/>
</dbReference>
<dbReference type="RefSeq" id="WP_239125884.1">
    <property type="nucleotide sequence ID" value="NZ_BONF01000021.1"/>
</dbReference>
<comment type="caution">
    <text evidence="1">The sequence shown here is derived from an EMBL/GenBank/DDBJ whole genome shotgun (WGS) entry which is preliminary data.</text>
</comment>
<reference evidence="1 2" key="1">
    <citation type="submission" date="2021-01" db="EMBL/GenBank/DDBJ databases">
        <title>Whole genome shotgun sequence of Catellatospora bangladeshensis NBRC 107357.</title>
        <authorList>
            <person name="Komaki H."/>
            <person name="Tamura T."/>
        </authorList>
    </citation>
    <scope>NUCLEOTIDE SEQUENCE [LARGE SCALE GENOMIC DNA]</scope>
    <source>
        <strain evidence="1 2">NBRC 107357</strain>
    </source>
</reference>
<organism evidence="1 2">
    <name type="scientific">Catellatospora bangladeshensis</name>
    <dbReference type="NCBI Taxonomy" id="310355"/>
    <lineage>
        <taxon>Bacteria</taxon>
        <taxon>Bacillati</taxon>
        <taxon>Actinomycetota</taxon>
        <taxon>Actinomycetes</taxon>
        <taxon>Micromonosporales</taxon>
        <taxon>Micromonosporaceae</taxon>
        <taxon>Catellatospora</taxon>
    </lineage>
</organism>
<name>A0A8J3JPJ1_9ACTN</name>
<dbReference type="EMBL" id="BONF01000021">
    <property type="protein sequence ID" value="GIF82620.1"/>
    <property type="molecule type" value="Genomic_DNA"/>
</dbReference>
<dbReference type="InterPro" id="IPR002696">
    <property type="entry name" value="Membr_insert_effic_factor_YidD"/>
</dbReference>
<dbReference type="SMART" id="SM01234">
    <property type="entry name" value="Haemolytic"/>
    <property type="match status" value="1"/>
</dbReference>
<evidence type="ECO:0008006" key="3">
    <source>
        <dbReference type="Google" id="ProtNLM"/>
    </source>
</evidence>
<evidence type="ECO:0000313" key="2">
    <source>
        <dbReference type="Proteomes" id="UP000601223"/>
    </source>
</evidence>
<dbReference type="NCBIfam" id="TIGR00278">
    <property type="entry name" value="membrane protein insertion efficiency factor YidD"/>
    <property type="match status" value="1"/>
</dbReference>
<keyword evidence="2" id="KW-1185">Reference proteome</keyword>
<protein>
    <recommendedName>
        <fullName evidence="3">Membrane protein insertion efficiency factor YidD</fullName>
    </recommendedName>
</protein>
<dbReference type="PANTHER" id="PTHR33383:SF1">
    <property type="entry name" value="MEMBRANE PROTEIN INSERTION EFFICIENCY FACTOR-RELATED"/>
    <property type="match status" value="1"/>
</dbReference>
<dbReference type="Pfam" id="PF01809">
    <property type="entry name" value="YidD"/>
    <property type="match status" value="1"/>
</dbReference>
<dbReference type="PANTHER" id="PTHR33383">
    <property type="entry name" value="MEMBRANE PROTEIN INSERTION EFFICIENCY FACTOR-RELATED"/>
    <property type="match status" value="1"/>
</dbReference>
<sequence>MPALEPPFPACFACCPGGMCCGGGVDDLAAWAHLPEVALRAVAGLFTAAPADRQRQGVTARFAENLIREYQLRISARTAARCRFSPSCSAFGLEAVRRHGAWTGTRLIWQRLSRCRTTVAYGTADPVPVAGGAA</sequence>
<proteinExistence type="predicted"/>
<accession>A0A8J3JPJ1</accession>